<dbReference type="PANTHER" id="PTHR21240:SF19">
    <property type="entry name" value="CATALYTIC_ HYDROLASE"/>
    <property type="match status" value="1"/>
</dbReference>
<dbReference type="InterPro" id="IPR032466">
    <property type="entry name" value="Metal_Hydrolase"/>
</dbReference>
<dbReference type="Gene3D" id="3.20.20.140">
    <property type="entry name" value="Metal-dependent hydrolases"/>
    <property type="match status" value="1"/>
</dbReference>
<gene>
    <name evidence="3" type="ORF">EDC39_11712</name>
</gene>
<evidence type="ECO:0000313" key="4">
    <source>
        <dbReference type="Proteomes" id="UP000324159"/>
    </source>
</evidence>
<dbReference type="Proteomes" id="UP000324159">
    <property type="component" value="Unassembled WGS sequence"/>
</dbReference>
<dbReference type="InterPro" id="IPR032465">
    <property type="entry name" value="ACMSD"/>
</dbReference>
<reference evidence="3 4" key="1">
    <citation type="submission" date="2019-07" db="EMBL/GenBank/DDBJ databases">
        <title>Genomic Encyclopedia of Type Strains, Phase IV (KMG-IV): sequencing the most valuable type-strain genomes for metagenomic binning, comparative biology and taxonomic classification.</title>
        <authorList>
            <person name="Goeker M."/>
        </authorList>
    </citation>
    <scope>NUCLEOTIDE SEQUENCE [LARGE SCALE GENOMIC DNA]</scope>
    <source>
        <strain evidence="3 4">SS015</strain>
    </source>
</reference>
<sequence length="274" mass="31484">MKIFDVHIHSGDRHEWTEEAFTFLMSLGSRYQKRLYDHDGNQVDDELHRILVEEGVEHAVLLPEYAPKIAGVHPVERVVAIAARFRRFIPFGFINPLLHHPVEEFERQLALGIKGLKIHPVHCEHYVNDRNLYPVYERCMQLNMPVMMHAGTSIFTGAKMRYADPYTYDDVATDFPGLTIILAHGGRGFWYQQAEFMVKRHRNVYIDICGLPPQNLLQLYPSLPRLADKFLFGSDFPGVPGIRANAEAVCRLDLCPEAKELICHRNAERLLLPG</sequence>
<evidence type="ECO:0000256" key="1">
    <source>
        <dbReference type="ARBA" id="ARBA00023239"/>
    </source>
</evidence>
<organism evidence="3 4">
    <name type="scientific">Geothermobacter ehrlichii</name>
    <dbReference type="NCBI Taxonomy" id="213224"/>
    <lineage>
        <taxon>Bacteria</taxon>
        <taxon>Pseudomonadati</taxon>
        <taxon>Thermodesulfobacteriota</taxon>
        <taxon>Desulfuromonadia</taxon>
        <taxon>Desulfuromonadales</taxon>
        <taxon>Geothermobacteraceae</taxon>
        <taxon>Geothermobacter</taxon>
    </lineage>
</organism>
<dbReference type="GO" id="GO:0016787">
    <property type="term" value="F:hydrolase activity"/>
    <property type="evidence" value="ECO:0007669"/>
    <property type="project" value="InterPro"/>
</dbReference>
<name>A0A5D3WEQ1_9BACT</name>
<dbReference type="OrthoDB" id="9799024at2"/>
<proteinExistence type="predicted"/>
<dbReference type="InterPro" id="IPR006680">
    <property type="entry name" value="Amidohydro-rel"/>
</dbReference>
<evidence type="ECO:0000259" key="2">
    <source>
        <dbReference type="Pfam" id="PF04909"/>
    </source>
</evidence>
<dbReference type="Pfam" id="PF04909">
    <property type="entry name" value="Amidohydro_2"/>
    <property type="match status" value="1"/>
</dbReference>
<protein>
    <recommendedName>
        <fullName evidence="2">Amidohydrolase-related domain-containing protein</fullName>
    </recommendedName>
</protein>
<comment type="caution">
    <text evidence="3">The sequence shown here is derived from an EMBL/GenBank/DDBJ whole genome shotgun (WGS) entry which is preliminary data.</text>
</comment>
<dbReference type="PANTHER" id="PTHR21240">
    <property type="entry name" value="2-AMINO-3-CARBOXYLMUCONATE-6-SEMIALDEHYDE DECARBOXYLASE"/>
    <property type="match status" value="1"/>
</dbReference>
<dbReference type="CDD" id="cd01292">
    <property type="entry name" value="metallo-dependent_hydrolases"/>
    <property type="match status" value="1"/>
</dbReference>
<dbReference type="SUPFAM" id="SSF51556">
    <property type="entry name" value="Metallo-dependent hydrolases"/>
    <property type="match status" value="1"/>
</dbReference>
<keyword evidence="4" id="KW-1185">Reference proteome</keyword>
<feature type="domain" description="Amidohydrolase-related" evidence="2">
    <location>
        <begin position="78"/>
        <end position="271"/>
    </location>
</feature>
<keyword evidence="1" id="KW-0456">Lyase</keyword>
<dbReference type="RefSeq" id="WP_148897013.1">
    <property type="nucleotide sequence ID" value="NZ_VNIB01000017.1"/>
</dbReference>
<dbReference type="AlphaFoldDB" id="A0A5D3WEQ1"/>
<accession>A0A5D3WEQ1</accession>
<evidence type="ECO:0000313" key="3">
    <source>
        <dbReference type="EMBL" id="TYO95755.1"/>
    </source>
</evidence>
<dbReference type="GO" id="GO:0016831">
    <property type="term" value="F:carboxy-lyase activity"/>
    <property type="evidence" value="ECO:0007669"/>
    <property type="project" value="InterPro"/>
</dbReference>
<dbReference type="EMBL" id="VNIB01000017">
    <property type="protein sequence ID" value="TYO95755.1"/>
    <property type="molecule type" value="Genomic_DNA"/>
</dbReference>